<dbReference type="GO" id="GO:0004176">
    <property type="term" value="F:ATP-dependent peptidase activity"/>
    <property type="evidence" value="ECO:0007669"/>
    <property type="project" value="TreeGrafter"/>
</dbReference>
<evidence type="ECO:0000256" key="4">
    <source>
        <dbReference type="ARBA" id="ARBA00022528"/>
    </source>
</evidence>
<dbReference type="NCBIfam" id="TIGR01053">
    <property type="entry name" value="LSD1"/>
    <property type="match status" value="2"/>
</dbReference>
<evidence type="ECO:0000313" key="16">
    <source>
        <dbReference type="Proteomes" id="UP001157006"/>
    </source>
</evidence>
<keyword evidence="5" id="KW-0934">Plastid</keyword>
<dbReference type="PANTHER" id="PTHR23076:SF99">
    <property type="entry name" value="INACTIVE ATP-DEPENDENT ZINC METALLOPROTEASE FTSHI 4, CHLOROPLASTIC-RELATED"/>
    <property type="match status" value="1"/>
</dbReference>
<dbReference type="InterPro" id="IPR005735">
    <property type="entry name" value="Znf_LSD1"/>
</dbReference>
<organism evidence="15 16">
    <name type="scientific">Vicia faba</name>
    <name type="common">Broad bean</name>
    <name type="synonym">Faba vulgaris</name>
    <dbReference type="NCBI Taxonomy" id="3906"/>
    <lineage>
        <taxon>Eukaryota</taxon>
        <taxon>Viridiplantae</taxon>
        <taxon>Streptophyta</taxon>
        <taxon>Embryophyta</taxon>
        <taxon>Tracheophyta</taxon>
        <taxon>Spermatophyta</taxon>
        <taxon>Magnoliopsida</taxon>
        <taxon>eudicotyledons</taxon>
        <taxon>Gunneridae</taxon>
        <taxon>Pentapetalae</taxon>
        <taxon>rosids</taxon>
        <taxon>fabids</taxon>
        <taxon>Fabales</taxon>
        <taxon>Fabaceae</taxon>
        <taxon>Papilionoideae</taxon>
        <taxon>50 kb inversion clade</taxon>
        <taxon>NPAAA clade</taxon>
        <taxon>Hologalegina</taxon>
        <taxon>IRL clade</taxon>
        <taxon>Fabeae</taxon>
        <taxon>Vicia</taxon>
    </lineage>
</organism>
<keyword evidence="10" id="KW-0067">ATP-binding</keyword>
<comment type="similarity">
    <text evidence="3">Belongs to the AAA ATPase family.</text>
</comment>
<gene>
    <name evidence="15" type="ORF">VFH_IV191320</name>
</gene>
<dbReference type="InterPro" id="IPR008979">
    <property type="entry name" value="Galactose-bd-like_sf"/>
</dbReference>
<dbReference type="InterPro" id="IPR037047">
    <property type="entry name" value="PITH_dom_sf"/>
</dbReference>
<evidence type="ECO:0000256" key="5">
    <source>
        <dbReference type="ARBA" id="ARBA00022640"/>
    </source>
</evidence>
<name>A0AAV1AJA5_VICFA</name>
<protein>
    <recommendedName>
        <fullName evidence="14">PITH domain-containing protein</fullName>
    </recommendedName>
</protein>
<evidence type="ECO:0000256" key="1">
    <source>
        <dbReference type="ARBA" id="ARBA00004229"/>
    </source>
</evidence>
<dbReference type="SUPFAM" id="SSF52540">
    <property type="entry name" value="P-loop containing nucleoside triphosphate hydrolases"/>
    <property type="match status" value="1"/>
</dbReference>
<dbReference type="FunFam" id="1.10.8.60:FF:000061">
    <property type="entry name" value="Probable inactive ATP-dependent zinc metalloprotease FTSHI 4, chloroplastic"/>
    <property type="match status" value="1"/>
</dbReference>
<keyword evidence="9" id="KW-0378">Hydrolase</keyword>
<keyword evidence="12" id="KW-1133">Transmembrane helix</keyword>
<evidence type="ECO:0000256" key="3">
    <source>
        <dbReference type="ARBA" id="ARBA00006914"/>
    </source>
</evidence>
<evidence type="ECO:0000256" key="8">
    <source>
        <dbReference type="ARBA" id="ARBA00022741"/>
    </source>
</evidence>
<dbReference type="Pfam" id="PF06943">
    <property type="entry name" value="zf-LSD1"/>
    <property type="match status" value="1"/>
</dbReference>
<keyword evidence="11" id="KW-0809">Transit peptide</keyword>
<evidence type="ECO:0000256" key="6">
    <source>
        <dbReference type="ARBA" id="ARBA00022670"/>
    </source>
</evidence>
<evidence type="ECO:0000259" key="14">
    <source>
        <dbReference type="PROSITE" id="PS51532"/>
    </source>
</evidence>
<dbReference type="PROSITE" id="PS51532">
    <property type="entry name" value="PITH"/>
    <property type="match status" value="1"/>
</dbReference>
<dbReference type="Gene3D" id="2.60.120.470">
    <property type="entry name" value="PITH domain"/>
    <property type="match status" value="1"/>
</dbReference>
<keyword evidence="8" id="KW-0547">Nucleotide-binding</keyword>
<keyword evidence="13" id="KW-0472">Membrane</keyword>
<proteinExistence type="inferred from homology"/>
<dbReference type="GO" id="GO:0005524">
    <property type="term" value="F:ATP binding"/>
    <property type="evidence" value="ECO:0007669"/>
    <property type="project" value="UniProtKB-KW"/>
</dbReference>
<evidence type="ECO:0000256" key="12">
    <source>
        <dbReference type="ARBA" id="ARBA00022989"/>
    </source>
</evidence>
<dbReference type="Gene3D" id="1.10.8.60">
    <property type="match status" value="1"/>
</dbReference>
<dbReference type="GO" id="GO:0009535">
    <property type="term" value="C:chloroplast thylakoid membrane"/>
    <property type="evidence" value="ECO:0007669"/>
    <property type="project" value="TreeGrafter"/>
</dbReference>
<evidence type="ECO:0000256" key="10">
    <source>
        <dbReference type="ARBA" id="ARBA00022840"/>
    </source>
</evidence>
<dbReference type="InterPro" id="IPR041569">
    <property type="entry name" value="AAA_lid_3"/>
</dbReference>
<dbReference type="PANTHER" id="PTHR23076">
    <property type="entry name" value="METALLOPROTEASE M41 FTSH"/>
    <property type="match status" value="1"/>
</dbReference>
<dbReference type="GO" id="GO:0006508">
    <property type="term" value="P:proteolysis"/>
    <property type="evidence" value="ECO:0007669"/>
    <property type="project" value="UniProtKB-KW"/>
</dbReference>
<accession>A0AAV1AJA5</accession>
<dbReference type="SUPFAM" id="SSF49785">
    <property type="entry name" value="Galactose-binding domain-like"/>
    <property type="match status" value="1"/>
</dbReference>
<dbReference type="Pfam" id="PF06201">
    <property type="entry name" value="PITH"/>
    <property type="match status" value="1"/>
</dbReference>
<dbReference type="EMBL" id="OX451739">
    <property type="protein sequence ID" value="CAI8610625.1"/>
    <property type="molecule type" value="Genomic_DNA"/>
</dbReference>
<evidence type="ECO:0000256" key="11">
    <source>
        <dbReference type="ARBA" id="ARBA00022946"/>
    </source>
</evidence>
<keyword evidence="6" id="KW-0645">Protease</keyword>
<sequence length="467" mass="53006">MSGESATAIHKGQVDLLGFIDWIGVECLNQSTTLSVSSAIKQGYREDKGFHLEIDAYEQFLLYIAFTQVIKLYSIIVKGPEDKGGAEREQGLLQILTEMDGFKVSTAQVLVIGATNRLDIIDPALLWKGRFDKIIRVGLPLRDGRLAILKVHAMNKYFRLEEEKDTLLNEIVELTEDFTGAELQNILNKAGILTARKDLDYIGRDELLEALKRQKGTFETGQEDTTEIPEELRLRLAYREDMETSKIPVLLHRQICLIVKFLERFFSRKSDYINSIVRSCAPRVIEEEMFGIDNLCWMSANACLTISAFCRLCCGATFMFVVCFAQMVCGSCRRLLSYPSGHFFPAADQVGQVKCGSCTLLLMYPYGASQVRCSSCRFVTEIGPFKEHVQSEVFGYNACNTSTKNKDIEDHWKGIWNLSVTKRIRVFVWMIYHNGIKTNQYLNHLNLPDNLCDYCDGKCSSVVAELW</sequence>
<dbReference type="GO" id="GO:0016887">
    <property type="term" value="F:ATP hydrolysis activity"/>
    <property type="evidence" value="ECO:0007669"/>
    <property type="project" value="InterPro"/>
</dbReference>
<dbReference type="InterPro" id="IPR027417">
    <property type="entry name" value="P-loop_NTPase"/>
</dbReference>
<evidence type="ECO:0000256" key="2">
    <source>
        <dbReference type="ARBA" id="ARBA00004370"/>
    </source>
</evidence>
<evidence type="ECO:0000256" key="13">
    <source>
        <dbReference type="ARBA" id="ARBA00023136"/>
    </source>
</evidence>
<evidence type="ECO:0000256" key="9">
    <source>
        <dbReference type="ARBA" id="ARBA00022801"/>
    </source>
</evidence>
<dbReference type="Proteomes" id="UP001157006">
    <property type="component" value="Chromosome 4"/>
</dbReference>
<feature type="domain" description="PITH" evidence="14">
    <location>
        <begin position="5"/>
        <end position="194"/>
    </location>
</feature>
<evidence type="ECO:0000256" key="7">
    <source>
        <dbReference type="ARBA" id="ARBA00022692"/>
    </source>
</evidence>
<dbReference type="AlphaFoldDB" id="A0AAV1AJA5"/>
<dbReference type="InterPro" id="IPR010400">
    <property type="entry name" value="PITH_dom"/>
</dbReference>
<comment type="subcellular location">
    <subcellularLocation>
        <location evidence="2">Membrane</location>
    </subcellularLocation>
    <subcellularLocation>
        <location evidence="1">Plastid</location>
        <location evidence="1">Chloroplast</location>
    </subcellularLocation>
</comment>
<dbReference type="Pfam" id="PF17862">
    <property type="entry name" value="AAA_lid_3"/>
    <property type="match status" value="1"/>
</dbReference>
<reference evidence="15 16" key="1">
    <citation type="submission" date="2023-01" db="EMBL/GenBank/DDBJ databases">
        <authorList>
            <person name="Kreplak J."/>
        </authorList>
    </citation>
    <scope>NUCLEOTIDE SEQUENCE [LARGE SCALE GENOMIC DNA]</scope>
</reference>
<keyword evidence="16" id="KW-1185">Reference proteome</keyword>
<keyword evidence="7" id="KW-0812">Transmembrane</keyword>
<keyword evidence="4" id="KW-0150">Chloroplast</keyword>
<evidence type="ECO:0000313" key="15">
    <source>
        <dbReference type="EMBL" id="CAI8610625.1"/>
    </source>
</evidence>